<dbReference type="EMBL" id="CP118246">
    <property type="protein sequence ID" value="WDR03567.1"/>
    <property type="molecule type" value="Genomic_DNA"/>
</dbReference>
<protein>
    <submittedName>
        <fullName evidence="1">Uncharacterized protein</fullName>
    </submittedName>
</protein>
<evidence type="ECO:0000313" key="1">
    <source>
        <dbReference type="EMBL" id="WDR03567.1"/>
    </source>
</evidence>
<organism evidence="1 2">
    <name type="scientific">Devosia algicola</name>
    <dbReference type="NCBI Taxonomy" id="3026418"/>
    <lineage>
        <taxon>Bacteria</taxon>
        <taxon>Pseudomonadati</taxon>
        <taxon>Pseudomonadota</taxon>
        <taxon>Alphaproteobacteria</taxon>
        <taxon>Hyphomicrobiales</taxon>
        <taxon>Devosiaceae</taxon>
        <taxon>Devosia</taxon>
    </lineage>
</organism>
<proteinExistence type="predicted"/>
<gene>
    <name evidence="1" type="ORF">PSQ19_05620</name>
</gene>
<dbReference type="Proteomes" id="UP001220530">
    <property type="component" value="Chromosome"/>
</dbReference>
<sequence>MTFMLDQKQLKQLKDIVDKLLGRDEALVNALARFTPPFDISRPNIHDSKKEFSQELAMVEAIFNHLAGAVDQLLPNKDQETAEFKVLRERIRDAIEIGAVQKFRNMALNQPRDLALKNMSDTGFFMNSMRIIIDLGSGLID</sequence>
<name>A0ABY7YQU2_9HYPH</name>
<keyword evidence="2" id="KW-1185">Reference proteome</keyword>
<reference evidence="1 2" key="1">
    <citation type="submission" date="2023-02" db="EMBL/GenBank/DDBJ databases">
        <title>Devosia algicola sp. nov., isolated from the phycosphere of marine algae.</title>
        <authorList>
            <person name="Kim J.M."/>
            <person name="Lee J.K."/>
            <person name="Choi B.J."/>
            <person name="Bayburt H."/>
            <person name="Jeon C.O."/>
        </authorList>
    </citation>
    <scope>NUCLEOTIDE SEQUENCE [LARGE SCALE GENOMIC DNA]</scope>
    <source>
        <strain evidence="1 2">G20-9</strain>
    </source>
</reference>
<accession>A0ABY7YQU2</accession>
<evidence type="ECO:0000313" key="2">
    <source>
        <dbReference type="Proteomes" id="UP001220530"/>
    </source>
</evidence>
<dbReference type="RefSeq" id="WP_282219958.1">
    <property type="nucleotide sequence ID" value="NZ_CP118246.1"/>
</dbReference>